<dbReference type="PANTHER" id="PTHR11188:SF161">
    <property type="entry name" value="PH-RESPONSE REGULATOR PROTEIN PALF_RIM8"/>
    <property type="match status" value="1"/>
</dbReference>
<evidence type="ECO:0000313" key="5">
    <source>
        <dbReference type="EMBL" id="VTT84218.1"/>
    </source>
</evidence>
<dbReference type="InterPro" id="IPR014752">
    <property type="entry name" value="Arrestin-like_C"/>
</dbReference>
<dbReference type="InterPro" id="IPR014756">
    <property type="entry name" value="Ig_E-set"/>
</dbReference>
<dbReference type="EMBL" id="CABFJX010000425">
    <property type="protein sequence ID" value="VTT84218.1"/>
    <property type="molecule type" value="Genomic_DNA"/>
</dbReference>
<dbReference type="InterPro" id="IPR050357">
    <property type="entry name" value="Arrestin_domain-protein"/>
</dbReference>
<dbReference type="PANTHER" id="PTHR11188">
    <property type="entry name" value="ARRESTIN DOMAIN CONTAINING PROTEIN"/>
    <property type="match status" value="1"/>
</dbReference>
<keyword evidence="3" id="KW-0472">Membrane</keyword>
<feature type="compositionally biased region" description="Basic and acidic residues" evidence="2">
    <location>
        <begin position="928"/>
        <end position="942"/>
    </location>
</feature>
<feature type="compositionally biased region" description="Low complexity" evidence="2">
    <location>
        <begin position="874"/>
        <end position="888"/>
    </location>
</feature>
<accession>A0A9Q9S5F9</accession>
<evidence type="ECO:0000256" key="1">
    <source>
        <dbReference type="ARBA" id="ARBA00037950"/>
    </source>
</evidence>
<dbReference type="InterPro" id="IPR011022">
    <property type="entry name" value="Arrestin_C-like"/>
</dbReference>
<dbReference type="Gene3D" id="2.60.40.640">
    <property type="match status" value="2"/>
</dbReference>
<feature type="compositionally biased region" description="Polar residues" evidence="2">
    <location>
        <begin position="458"/>
        <end position="467"/>
    </location>
</feature>
<evidence type="ECO:0000256" key="3">
    <source>
        <dbReference type="SAM" id="Phobius"/>
    </source>
</evidence>
<keyword evidence="3" id="KW-1133">Transmembrane helix</keyword>
<dbReference type="SUPFAM" id="SSF81296">
    <property type="entry name" value="E set domains"/>
    <property type="match status" value="1"/>
</dbReference>
<dbReference type="Pfam" id="PF00339">
    <property type="entry name" value="Arrestin_N"/>
    <property type="match status" value="1"/>
</dbReference>
<feature type="transmembrane region" description="Helical" evidence="3">
    <location>
        <begin position="123"/>
        <end position="140"/>
    </location>
</feature>
<feature type="region of interest" description="Disordered" evidence="2">
    <location>
        <begin position="655"/>
        <end position="675"/>
    </location>
</feature>
<evidence type="ECO:0000313" key="6">
    <source>
        <dbReference type="Proteomes" id="UP000760494"/>
    </source>
</evidence>
<comment type="similarity">
    <text evidence="1">Belongs to the arrestin family. PalF/RIM8 subfamily.</text>
</comment>
<feature type="compositionally biased region" description="Pro residues" evidence="2">
    <location>
        <begin position="802"/>
        <end position="815"/>
    </location>
</feature>
<dbReference type="InterPro" id="IPR011021">
    <property type="entry name" value="Arrestin-like_N"/>
</dbReference>
<evidence type="ECO:0000256" key="2">
    <source>
        <dbReference type="SAM" id="MobiDB-lite"/>
    </source>
</evidence>
<dbReference type="GO" id="GO:0005886">
    <property type="term" value="C:plasma membrane"/>
    <property type="evidence" value="ECO:0007669"/>
    <property type="project" value="TreeGrafter"/>
</dbReference>
<organism evidence="5 6">
    <name type="scientific">Fusarium fujikuroi</name>
    <name type="common">Bakanae and foot rot disease fungus</name>
    <name type="synonym">Gibberella fujikuroi</name>
    <dbReference type="NCBI Taxonomy" id="5127"/>
    <lineage>
        <taxon>Eukaryota</taxon>
        <taxon>Fungi</taxon>
        <taxon>Dikarya</taxon>
        <taxon>Ascomycota</taxon>
        <taxon>Pezizomycotina</taxon>
        <taxon>Sordariomycetes</taxon>
        <taxon>Hypocreomycetidae</taxon>
        <taxon>Hypocreales</taxon>
        <taxon>Nectriaceae</taxon>
        <taxon>Fusarium</taxon>
        <taxon>Fusarium fujikuroi species complex</taxon>
    </lineage>
</organism>
<name>A0A9Q9S5F9_FUSFU</name>
<feature type="compositionally biased region" description="Polar residues" evidence="2">
    <location>
        <begin position="712"/>
        <end position="721"/>
    </location>
</feature>
<dbReference type="AlphaFoldDB" id="A0A9Q9S5F9"/>
<dbReference type="GO" id="GO:0070086">
    <property type="term" value="P:ubiquitin-dependent endocytosis"/>
    <property type="evidence" value="ECO:0007669"/>
    <property type="project" value="TreeGrafter"/>
</dbReference>
<feature type="domain" description="Arrestin C-terminal-like" evidence="4">
    <location>
        <begin position="488"/>
        <end position="661"/>
    </location>
</feature>
<dbReference type="Pfam" id="PF02752">
    <property type="entry name" value="Arrestin_C"/>
    <property type="match status" value="1"/>
</dbReference>
<sequence>MPTSYIFAAPENGYTLTPTSSSRISILLNTVREALGTTTGTSTAARKVPFQLALSPPPVHPAICIVFVFLIGFIVIHILGRFLGCRSRTLLYPSCRLRTRSRNRRRRAHRLKRLCFNVPRRRSRLRILVLLMPWAPRLGMGRRSKSSPSLSNPTGTSGPANSNVPNTPTNLEISSPAESAGSATSAAPRATSPTASTTSSTRPRFLSRLSLPLSLPLRNRNRNITDFHIRAEEPHRRYSAGDNVRGAVVIVVVKPVRITHLTVSLHGYVRVLKDPTSVAKAQGSIVLPQNGDSARPRYHGNGLASLFQDEQVLSGEGRLEPGRYEFGFDLLFPDKGLPSSIDFERGTVSYMVTATLTRPTSIAPTSSCERKVMLVENVDVGLLPIPRPRTIFLEPISKRNRRRKSMVMDKSTAAPSEINEFNSEQDSLETPTEDLREQVANPRSPIQSDMRSEISGESGVSNSTSLSRPEAALSQVGTLTSAKQQAVDKKTITATVELLKGGCLPGDAVSVRVTVQHTKRVKSMTGVIVTLLRQGKIDSNPPSALFDESLSRDDVARIDKEDVFPRSRTGLGGLSLTSSSSTSIFRKDLDQNIAPLIIDPNTMQTSVTVTVKLPDDSFPTIKGVPGEMISFKYVVEVVVDLGGRLSNQMQTGPARFGSYGHGSADNHTYGPRRGANIADTSQMRHEKGVIAVSMETVVGTTDSSRGKKKSRASPTSRSVQILESDEEEVIGQEPNYADDPPLEPYSNSTPLSPAGYLPSQANGSRLPTIPSHPPQPYSQVVPVQHPSLRPRDVVGSNSSGPVPSPAAPSYIPPPEILNQNNLSEKGRIRQAETRLLPSQPPEAGPSTSHDDEDIYDAEDTPRVPDLGGGFVPNAPSAPSAPDAGPSAPLEDDVDLPTVLLPGVVEDKQELERQRLLNEASAPPDVPEDMQRRADEGPSREVEADAEASAPTAPVVDDYDDFPGYGTSAGPSGTSRHVDGEQLPAYQR</sequence>
<dbReference type="GO" id="GO:0005829">
    <property type="term" value="C:cytosol"/>
    <property type="evidence" value="ECO:0007669"/>
    <property type="project" value="TreeGrafter"/>
</dbReference>
<gene>
    <name evidence="5" type="ORF">C2S_13091</name>
</gene>
<dbReference type="SMART" id="SM01017">
    <property type="entry name" value="Arrestin_C"/>
    <property type="match status" value="1"/>
</dbReference>
<feature type="compositionally biased region" description="Low complexity" evidence="2">
    <location>
        <begin position="777"/>
        <end position="801"/>
    </location>
</feature>
<comment type="caution">
    <text evidence="5">The sequence shown here is derived from an EMBL/GenBank/DDBJ whole genome shotgun (WGS) entry which is preliminary data.</text>
</comment>
<feature type="compositionally biased region" description="Low complexity" evidence="2">
    <location>
        <begin position="179"/>
        <end position="203"/>
    </location>
</feature>
<dbReference type="Proteomes" id="UP000760494">
    <property type="component" value="Unassembled WGS sequence"/>
</dbReference>
<feature type="compositionally biased region" description="Basic and acidic residues" evidence="2">
    <location>
        <begin position="904"/>
        <end position="915"/>
    </location>
</feature>
<evidence type="ECO:0000259" key="4">
    <source>
        <dbReference type="SMART" id="SM01017"/>
    </source>
</evidence>
<dbReference type="GO" id="GO:0030674">
    <property type="term" value="F:protein-macromolecule adaptor activity"/>
    <property type="evidence" value="ECO:0007669"/>
    <property type="project" value="TreeGrafter"/>
</dbReference>
<protein>
    <recommendedName>
        <fullName evidence="4">Arrestin C-terminal-like domain-containing protein</fullName>
    </recommendedName>
</protein>
<feature type="transmembrane region" description="Helical" evidence="3">
    <location>
        <begin position="59"/>
        <end position="79"/>
    </location>
</feature>
<feature type="region of interest" description="Disordered" evidence="2">
    <location>
        <begin position="402"/>
        <end position="472"/>
    </location>
</feature>
<reference evidence="5" key="1">
    <citation type="submission" date="2019-05" db="EMBL/GenBank/DDBJ databases">
        <authorList>
            <person name="Piombo E."/>
        </authorList>
    </citation>
    <scope>NUCLEOTIDE SEQUENCE</scope>
    <source>
        <strain evidence="5">C2S</strain>
    </source>
</reference>
<feature type="region of interest" description="Disordered" evidence="2">
    <location>
        <begin position="140"/>
        <end position="203"/>
    </location>
</feature>
<proteinExistence type="inferred from homology"/>
<dbReference type="GO" id="GO:0031625">
    <property type="term" value="F:ubiquitin protein ligase binding"/>
    <property type="evidence" value="ECO:0007669"/>
    <property type="project" value="TreeGrafter"/>
</dbReference>
<feature type="compositionally biased region" description="Polar residues" evidence="2">
    <location>
        <begin position="419"/>
        <end position="430"/>
    </location>
</feature>
<feature type="region of interest" description="Disordered" evidence="2">
    <location>
        <begin position="695"/>
        <end position="987"/>
    </location>
</feature>
<feature type="compositionally biased region" description="Polar residues" evidence="2">
    <location>
        <begin position="146"/>
        <end position="177"/>
    </location>
</feature>
<keyword evidence="3" id="KW-0812">Transmembrane</keyword>